<name>A0A6P8Z687_THRPL</name>
<dbReference type="GO" id="GO:0035999">
    <property type="term" value="P:tetrahydrofolate interconversion"/>
    <property type="evidence" value="ECO:0007669"/>
    <property type="project" value="TreeGrafter"/>
</dbReference>
<evidence type="ECO:0000256" key="2">
    <source>
        <dbReference type="ARBA" id="ARBA00012776"/>
    </source>
</evidence>
<dbReference type="InterPro" id="IPR020631">
    <property type="entry name" value="THF_DH/CycHdrlase_NAD-bd_dom"/>
</dbReference>
<dbReference type="PRINTS" id="PR00085">
    <property type="entry name" value="THFDHDRGNASE"/>
</dbReference>
<keyword evidence="3" id="KW-0554">One-carbon metabolism</keyword>
<dbReference type="CDD" id="cd01080">
    <property type="entry name" value="NAD_bind_m-THF_DH_Cyclohyd"/>
    <property type="match status" value="1"/>
</dbReference>
<dbReference type="PANTHER" id="PTHR48099:SF11">
    <property type="entry name" value="BIFUNCTIONAL METHYLENETETRAHYDROFOLATE DEHYDROGENASE_CYCLOHYDROLASE, MITOCHONDRIAL"/>
    <property type="match status" value="1"/>
</dbReference>
<dbReference type="Pfam" id="PF00763">
    <property type="entry name" value="THF_DHG_CYH"/>
    <property type="match status" value="1"/>
</dbReference>
<dbReference type="AlphaFoldDB" id="A0A6P8Z687"/>
<organism evidence="11">
    <name type="scientific">Thrips palmi</name>
    <name type="common">Melon thrips</name>
    <dbReference type="NCBI Taxonomy" id="161013"/>
    <lineage>
        <taxon>Eukaryota</taxon>
        <taxon>Metazoa</taxon>
        <taxon>Ecdysozoa</taxon>
        <taxon>Arthropoda</taxon>
        <taxon>Hexapoda</taxon>
        <taxon>Insecta</taxon>
        <taxon>Pterygota</taxon>
        <taxon>Neoptera</taxon>
        <taxon>Paraneoptera</taxon>
        <taxon>Thysanoptera</taxon>
        <taxon>Terebrantia</taxon>
        <taxon>Thripoidea</taxon>
        <taxon>Thripidae</taxon>
        <taxon>Thrips</taxon>
    </lineage>
</organism>
<dbReference type="InterPro" id="IPR046346">
    <property type="entry name" value="Aminoacid_DH-like_N_sf"/>
</dbReference>
<dbReference type="InterPro" id="IPR020867">
    <property type="entry name" value="THF_DH/CycHdrlase_CS"/>
</dbReference>
<comment type="subunit">
    <text evidence="1">Homodimer.</text>
</comment>
<dbReference type="InterPro" id="IPR036291">
    <property type="entry name" value="NAD(P)-bd_dom_sf"/>
</dbReference>
<dbReference type="PROSITE" id="PS00766">
    <property type="entry name" value="THF_DHG_CYH_1"/>
    <property type="match status" value="1"/>
</dbReference>
<dbReference type="InterPro" id="IPR000672">
    <property type="entry name" value="THF_DH/CycHdrlase"/>
</dbReference>
<evidence type="ECO:0000259" key="8">
    <source>
        <dbReference type="Pfam" id="PF00763"/>
    </source>
</evidence>
<accession>A0A6P8Z687</accession>
<gene>
    <name evidence="11" type="primary">LOC117647654</name>
</gene>
<evidence type="ECO:0000256" key="5">
    <source>
        <dbReference type="ARBA" id="ARBA00023002"/>
    </source>
</evidence>
<dbReference type="RefSeq" id="XP_034245421.1">
    <property type="nucleotide sequence ID" value="XM_034389530.1"/>
</dbReference>
<feature type="domain" description="Tetrahydrofolate dehydrogenase/cyclohydrolase catalytic" evidence="8">
    <location>
        <begin position="39"/>
        <end position="151"/>
    </location>
</feature>
<dbReference type="Proteomes" id="UP000515158">
    <property type="component" value="Unplaced"/>
</dbReference>
<dbReference type="InterPro" id="IPR020630">
    <property type="entry name" value="THF_DH/CycHdrlase_cat_dom"/>
</dbReference>
<dbReference type="GO" id="GO:0004488">
    <property type="term" value="F:methylenetetrahydrofolate dehydrogenase (NADP+) activity"/>
    <property type="evidence" value="ECO:0007669"/>
    <property type="project" value="InterPro"/>
</dbReference>
<evidence type="ECO:0000259" key="9">
    <source>
        <dbReference type="Pfam" id="PF02882"/>
    </source>
</evidence>
<evidence type="ECO:0000313" key="11">
    <source>
        <dbReference type="RefSeq" id="XP_034245421.1"/>
    </source>
</evidence>
<comment type="catalytic activity">
    <reaction evidence="7">
        <text>(6R)-5,10-methenyltetrahydrofolate + H2O = (6R)-10-formyltetrahydrofolate + H(+)</text>
        <dbReference type="Rhea" id="RHEA:23700"/>
        <dbReference type="ChEBI" id="CHEBI:15377"/>
        <dbReference type="ChEBI" id="CHEBI:15378"/>
        <dbReference type="ChEBI" id="CHEBI:57455"/>
        <dbReference type="ChEBI" id="CHEBI:195366"/>
        <dbReference type="EC" id="3.5.4.9"/>
    </reaction>
</comment>
<dbReference type="GO" id="GO:0004477">
    <property type="term" value="F:methenyltetrahydrofolate cyclohydrolase activity"/>
    <property type="evidence" value="ECO:0007669"/>
    <property type="project" value="UniProtKB-EC"/>
</dbReference>
<dbReference type="GO" id="GO:0005739">
    <property type="term" value="C:mitochondrion"/>
    <property type="evidence" value="ECO:0007669"/>
    <property type="project" value="TreeGrafter"/>
</dbReference>
<feature type="domain" description="Tetrahydrofolate dehydrogenase/cyclohydrolase NAD(P)-binding" evidence="9">
    <location>
        <begin position="190"/>
        <end position="296"/>
    </location>
</feature>
<dbReference type="PANTHER" id="PTHR48099">
    <property type="entry name" value="C-1-TETRAHYDROFOLATE SYNTHASE, CYTOPLASMIC-RELATED"/>
    <property type="match status" value="1"/>
</dbReference>
<keyword evidence="5" id="KW-0560">Oxidoreductase</keyword>
<keyword evidence="6" id="KW-0511">Multifunctional enzyme</keyword>
<dbReference type="HAMAP" id="MF_01576">
    <property type="entry name" value="THF_DHG_CYH"/>
    <property type="match status" value="1"/>
</dbReference>
<evidence type="ECO:0000256" key="4">
    <source>
        <dbReference type="ARBA" id="ARBA00022801"/>
    </source>
</evidence>
<evidence type="ECO:0000256" key="6">
    <source>
        <dbReference type="ARBA" id="ARBA00023268"/>
    </source>
</evidence>
<dbReference type="GO" id="GO:0004487">
    <property type="term" value="F:methylenetetrahydrofolate dehydrogenase (NAD+) activity"/>
    <property type="evidence" value="ECO:0007669"/>
    <property type="project" value="TreeGrafter"/>
</dbReference>
<sequence>MRAVLKVIGLTENITSTQAISCKHRQIHSSHSRCKASIIDGVKRANSIQDELKKEVSLLEGNRPQLTTVLVGDDYVSHVYIKRKMMAAKAVGISTNTIYLENSCSERDLVSLLDSLNQDVNVNAILVQLPLPNHICERTICNTIAPLKDVDGFNFFNMGRFALGMNALWPCTAMAVHDLITSTGGSPGMDATTTICHRHTPLSLLSSLTKSADILISATGVPGLISSSMVKPGACVIDVGITRIHNEELKETRLIGDVDFDGVSKIAGFLTPVPGGVGPMTVAMLLKNTVLAYKLQMRGKG</sequence>
<dbReference type="FunFam" id="3.40.50.10860:FF:000005">
    <property type="entry name" value="C-1-tetrahydrofolate synthase, cytoplasmic, putative"/>
    <property type="match status" value="1"/>
</dbReference>
<dbReference type="Gene3D" id="3.40.50.720">
    <property type="entry name" value="NAD(P)-binding Rossmann-like Domain"/>
    <property type="match status" value="2"/>
</dbReference>
<evidence type="ECO:0000256" key="7">
    <source>
        <dbReference type="ARBA" id="ARBA00036357"/>
    </source>
</evidence>
<evidence type="ECO:0000313" key="10">
    <source>
        <dbReference type="Proteomes" id="UP000515158"/>
    </source>
</evidence>
<dbReference type="Gene3D" id="3.40.50.10860">
    <property type="entry name" value="Leucine Dehydrogenase, chain A, domain 1"/>
    <property type="match status" value="2"/>
</dbReference>
<dbReference type="SUPFAM" id="SSF53223">
    <property type="entry name" value="Aminoacid dehydrogenase-like, N-terminal domain"/>
    <property type="match status" value="1"/>
</dbReference>
<dbReference type="OrthoDB" id="5126881at2759"/>
<keyword evidence="10" id="KW-1185">Reference proteome</keyword>
<proteinExistence type="inferred from homology"/>
<dbReference type="Pfam" id="PF02882">
    <property type="entry name" value="THF_DHG_CYH_C"/>
    <property type="match status" value="1"/>
</dbReference>
<keyword evidence="4" id="KW-0378">Hydrolase</keyword>
<protein>
    <recommendedName>
        <fullName evidence="2">methenyltetrahydrofolate cyclohydrolase</fullName>
        <ecNumber evidence="2">3.5.4.9</ecNumber>
    </recommendedName>
</protein>
<dbReference type="SUPFAM" id="SSF51735">
    <property type="entry name" value="NAD(P)-binding Rossmann-fold domains"/>
    <property type="match status" value="1"/>
</dbReference>
<dbReference type="CTD" id="47895"/>
<reference evidence="11" key="1">
    <citation type="submission" date="2025-08" db="UniProtKB">
        <authorList>
            <consortium name="RefSeq"/>
        </authorList>
    </citation>
    <scope>IDENTIFICATION</scope>
    <source>
        <tissue evidence="11">Total insect</tissue>
    </source>
</reference>
<evidence type="ECO:0000256" key="3">
    <source>
        <dbReference type="ARBA" id="ARBA00022563"/>
    </source>
</evidence>
<evidence type="ECO:0000256" key="1">
    <source>
        <dbReference type="ARBA" id="ARBA00011738"/>
    </source>
</evidence>
<dbReference type="PROSITE" id="PS00767">
    <property type="entry name" value="THF_DHG_CYH_2"/>
    <property type="match status" value="1"/>
</dbReference>
<dbReference type="EC" id="3.5.4.9" evidence="2"/>
<dbReference type="GeneID" id="117647654"/>